<dbReference type="KEGG" id="smo:SELMODRAFT_150177"/>
<dbReference type="GO" id="GO:0031969">
    <property type="term" value="C:chloroplast membrane"/>
    <property type="evidence" value="ECO:0000318"/>
    <property type="project" value="GO_Central"/>
</dbReference>
<evidence type="ECO:0000313" key="2">
    <source>
        <dbReference type="EMBL" id="EFJ23878.1"/>
    </source>
</evidence>
<keyword evidence="1" id="KW-0812">Transmembrane</keyword>
<dbReference type="eggNOG" id="ENOG502QRPN">
    <property type="taxonomic scope" value="Eukaryota"/>
</dbReference>
<evidence type="ECO:0000313" key="3">
    <source>
        <dbReference type="Proteomes" id="UP000001514"/>
    </source>
</evidence>
<feature type="transmembrane region" description="Helical" evidence="1">
    <location>
        <begin position="169"/>
        <end position="185"/>
    </location>
</feature>
<proteinExistence type="predicted"/>
<dbReference type="HOGENOM" id="CLU_064828_1_1_1"/>
<dbReference type="OrthoDB" id="2014563at2759"/>
<accession>D8RV11</accession>
<dbReference type="Gramene" id="EFJ23878">
    <property type="protein sequence ID" value="EFJ23878"/>
    <property type="gene ID" value="SELMODRAFT_150177"/>
</dbReference>
<dbReference type="PANTHER" id="PTHR33372">
    <property type="match status" value="1"/>
</dbReference>
<protein>
    <submittedName>
        <fullName evidence="2">Uncharacterized protein</fullName>
    </submittedName>
</protein>
<dbReference type="Proteomes" id="UP000001514">
    <property type="component" value="Unassembled WGS sequence"/>
</dbReference>
<dbReference type="PANTHER" id="PTHR33372:SF14">
    <property type="entry name" value="J DOMAIN-CONTAINING PROTEIN"/>
    <property type="match status" value="1"/>
</dbReference>
<dbReference type="OMA" id="RTICCAM"/>
<gene>
    <name evidence="2" type="ORF">SELMODRAFT_150177</name>
</gene>
<sequence length="245" mass="27543">MAAAVWVPPPVASQQHRVFLLHGSSTKRDVFYKRSENFRRTICCAMFGAGESSGSTPIFPRVDVRDPYKRLGISNEASEEEVRAARNYLLKLYGAHPKSKASIESAYDRVISESLKRYRRKPKVLKPPPVWLQKLTDRFDTPPTVVIAARAFAFFVLGVWSVLEAAATGPSFQVILSLGACIYFLKKRFKVLWKASLIGVAAFLFAWVFGSFLVPLIPFPGSWNIELATSLISYIVLWMSCTFLK</sequence>
<name>D8RV11_SELML</name>
<dbReference type="Pfam" id="PF11833">
    <property type="entry name" value="CPP1-like"/>
    <property type="match status" value="1"/>
</dbReference>
<dbReference type="STRING" id="88036.D8RV11"/>
<dbReference type="InterPro" id="IPR021788">
    <property type="entry name" value="CPP1-like"/>
</dbReference>
<dbReference type="AlphaFoldDB" id="D8RV11"/>
<evidence type="ECO:0000256" key="1">
    <source>
        <dbReference type="SAM" id="Phobius"/>
    </source>
</evidence>
<feature type="transmembrane region" description="Helical" evidence="1">
    <location>
        <begin position="197"/>
        <end position="217"/>
    </location>
</feature>
<dbReference type="EMBL" id="GL377591">
    <property type="protein sequence ID" value="EFJ23878.1"/>
    <property type="molecule type" value="Genomic_DNA"/>
</dbReference>
<dbReference type="InParanoid" id="D8RV11"/>
<keyword evidence="3" id="KW-1185">Reference proteome</keyword>
<keyword evidence="1" id="KW-0472">Membrane</keyword>
<feature type="transmembrane region" description="Helical" evidence="1">
    <location>
        <begin position="223"/>
        <end position="244"/>
    </location>
</feature>
<reference evidence="2 3" key="1">
    <citation type="journal article" date="2011" name="Science">
        <title>The Selaginella genome identifies genetic changes associated with the evolution of vascular plants.</title>
        <authorList>
            <person name="Banks J.A."/>
            <person name="Nishiyama T."/>
            <person name="Hasebe M."/>
            <person name="Bowman J.L."/>
            <person name="Gribskov M."/>
            <person name="dePamphilis C."/>
            <person name="Albert V.A."/>
            <person name="Aono N."/>
            <person name="Aoyama T."/>
            <person name="Ambrose B.A."/>
            <person name="Ashton N.W."/>
            <person name="Axtell M.J."/>
            <person name="Barker E."/>
            <person name="Barker M.S."/>
            <person name="Bennetzen J.L."/>
            <person name="Bonawitz N.D."/>
            <person name="Chapple C."/>
            <person name="Cheng C."/>
            <person name="Correa L.G."/>
            <person name="Dacre M."/>
            <person name="DeBarry J."/>
            <person name="Dreyer I."/>
            <person name="Elias M."/>
            <person name="Engstrom E.M."/>
            <person name="Estelle M."/>
            <person name="Feng L."/>
            <person name="Finet C."/>
            <person name="Floyd S.K."/>
            <person name="Frommer W.B."/>
            <person name="Fujita T."/>
            <person name="Gramzow L."/>
            <person name="Gutensohn M."/>
            <person name="Harholt J."/>
            <person name="Hattori M."/>
            <person name="Heyl A."/>
            <person name="Hirai T."/>
            <person name="Hiwatashi Y."/>
            <person name="Ishikawa M."/>
            <person name="Iwata M."/>
            <person name="Karol K.G."/>
            <person name="Koehler B."/>
            <person name="Kolukisaoglu U."/>
            <person name="Kubo M."/>
            <person name="Kurata T."/>
            <person name="Lalonde S."/>
            <person name="Li K."/>
            <person name="Li Y."/>
            <person name="Litt A."/>
            <person name="Lyons E."/>
            <person name="Manning G."/>
            <person name="Maruyama T."/>
            <person name="Michael T.P."/>
            <person name="Mikami K."/>
            <person name="Miyazaki S."/>
            <person name="Morinaga S."/>
            <person name="Murata T."/>
            <person name="Mueller-Roeber B."/>
            <person name="Nelson D.R."/>
            <person name="Obara M."/>
            <person name="Oguri Y."/>
            <person name="Olmstead R.G."/>
            <person name="Onodera N."/>
            <person name="Petersen B.L."/>
            <person name="Pils B."/>
            <person name="Prigge M."/>
            <person name="Rensing S.A."/>
            <person name="Riano-Pachon D.M."/>
            <person name="Roberts A.W."/>
            <person name="Sato Y."/>
            <person name="Scheller H.V."/>
            <person name="Schulz B."/>
            <person name="Schulz C."/>
            <person name="Shakirov E.V."/>
            <person name="Shibagaki N."/>
            <person name="Shinohara N."/>
            <person name="Shippen D.E."/>
            <person name="Soerensen I."/>
            <person name="Sotooka R."/>
            <person name="Sugimoto N."/>
            <person name="Sugita M."/>
            <person name="Sumikawa N."/>
            <person name="Tanurdzic M."/>
            <person name="Theissen G."/>
            <person name="Ulvskov P."/>
            <person name="Wakazuki S."/>
            <person name="Weng J.K."/>
            <person name="Willats W.W."/>
            <person name="Wipf D."/>
            <person name="Wolf P.G."/>
            <person name="Yang L."/>
            <person name="Zimmer A.D."/>
            <person name="Zhu Q."/>
            <person name="Mitros T."/>
            <person name="Hellsten U."/>
            <person name="Loque D."/>
            <person name="Otillar R."/>
            <person name="Salamov A."/>
            <person name="Schmutz J."/>
            <person name="Shapiro H."/>
            <person name="Lindquist E."/>
            <person name="Lucas S."/>
            <person name="Rokhsar D."/>
            <person name="Grigoriev I.V."/>
        </authorList>
    </citation>
    <scope>NUCLEOTIDE SEQUENCE [LARGE SCALE GENOMIC DNA]</scope>
</reference>
<organism evidence="3">
    <name type="scientific">Selaginella moellendorffii</name>
    <name type="common">Spikemoss</name>
    <dbReference type="NCBI Taxonomy" id="88036"/>
    <lineage>
        <taxon>Eukaryota</taxon>
        <taxon>Viridiplantae</taxon>
        <taxon>Streptophyta</taxon>
        <taxon>Embryophyta</taxon>
        <taxon>Tracheophyta</taxon>
        <taxon>Lycopodiopsida</taxon>
        <taxon>Selaginellales</taxon>
        <taxon>Selaginellaceae</taxon>
        <taxon>Selaginella</taxon>
    </lineage>
</organism>
<keyword evidence="1" id="KW-1133">Transmembrane helix</keyword>